<feature type="region of interest" description="Disordered" evidence="10">
    <location>
        <begin position="24"/>
        <end position="54"/>
    </location>
</feature>
<feature type="compositionally biased region" description="Low complexity" evidence="10">
    <location>
        <begin position="27"/>
        <end position="40"/>
    </location>
</feature>
<dbReference type="GO" id="GO:0019185">
    <property type="term" value="C:snRNA-activating protein complex"/>
    <property type="evidence" value="ECO:0007669"/>
    <property type="project" value="Ensembl"/>
</dbReference>
<dbReference type="FunFam" id="1.10.10.60:FF:000314">
    <property type="entry name" value="Small nuclear RNA-activating complex, polypeptide 4"/>
    <property type="match status" value="1"/>
</dbReference>
<evidence type="ECO:0000256" key="8">
    <source>
        <dbReference type="ARBA" id="ARBA00071222"/>
    </source>
</evidence>
<reference evidence="14" key="1">
    <citation type="submission" date="2025-08" db="UniProtKB">
        <authorList>
            <consortium name="Ensembl"/>
        </authorList>
    </citation>
    <scope>IDENTIFICATION</scope>
</reference>
<dbReference type="InterPro" id="IPR017930">
    <property type="entry name" value="Myb_dom"/>
</dbReference>
<dbReference type="GeneTree" id="ENSGT00940000160404"/>
<feature type="domain" description="HTH myb-type" evidence="13">
    <location>
        <begin position="340"/>
        <end position="392"/>
    </location>
</feature>
<protein>
    <recommendedName>
        <fullName evidence="8">snRNA-activating protein complex subunit 4</fullName>
    </recommendedName>
    <alternativeName>
        <fullName evidence="9">snRNA-activating protein complex 190 kDa subunit</fullName>
    </alternativeName>
</protein>
<dbReference type="FunFam" id="1.10.10.60:FF:000016">
    <property type="entry name" value="Transcriptional activator Myb isoform A"/>
    <property type="match status" value="1"/>
</dbReference>
<feature type="domain" description="HTH myb-type" evidence="13">
    <location>
        <begin position="451"/>
        <end position="502"/>
    </location>
</feature>
<evidence type="ECO:0000256" key="10">
    <source>
        <dbReference type="SAM" id="MobiDB-lite"/>
    </source>
</evidence>
<evidence type="ECO:0000256" key="6">
    <source>
        <dbReference type="ARBA" id="ARBA00023242"/>
    </source>
</evidence>
<dbReference type="CDD" id="cd00167">
    <property type="entry name" value="SANT"/>
    <property type="match status" value="3"/>
</dbReference>
<dbReference type="OMA" id="MAFHQTK"/>
<evidence type="ECO:0000259" key="11">
    <source>
        <dbReference type="PROSITE" id="PS50090"/>
    </source>
</evidence>
<evidence type="ECO:0000259" key="13">
    <source>
        <dbReference type="PROSITE" id="PS51294"/>
    </source>
</evidence>
<feature type="compositionally biased region" description="Acidic residues" evidence="10">
    <location>
        <begin position="41"/>
        <end position="53"/>
    </location>
</feature>
<feature type="compositionally biased region" description="Acidic residues" evidence="10">
    <location>
        <begin position="528"/>
        <end position="544"/>
    </location>
</feature>
<keyword evidence="3" id="KW-0805">Transcription regulation</keyword>
<keyword evidence="1" id="KW-0597">Phosphoprotein</keyword>
<evidence type="ECO:0000256" key="3">
    <source>
        <dbReference type="ARBA" id="ARBA00023015"/>
    </source>
</evidence>
<feature type="region of interest" description="Disordered" evidence="10">
    <location>
        <begin position="507"/>
        <end position="544"/>
    </location>
</feature>
<dbReference type="Gene3D" id="1.10.10.60">
    <property type="entry name" value="Homeodomain-like"/>
    <property type="match status" value="4"/>
</dbReference>
<dbReference type="Pfam" id="PF13921">
    <property type="entry name" value="Myb_DNA-bind_6"/>
    <property type="match status" value="1"/>
</dbReference>
<feature type="region of interest" description="Disordered" evidence="10">
    <location>
        <begin position="912"/>
        <end position="966"/>
    </location>
</feature>
<feature type="domain" description="Myb-like" evidence="11">
    <location>
        <begin position="447"/>
        <end position="498"/>
    </location>
</feature>
<evidence type="ECO:0000256" key="2">
    <source>
        <dbReference type="ARBA" id="ARBA00022737"/>
    </source>
</evidence>
<feature type="domain" description="Myb-like" evidence="11">
    <location>
        <begin position="395"/>
        <end position="446"/>
    </location>
</feature>
<feature type="region of interest" description="Disordered" evidence="10">
    <location>
        <begin position="1301"/>
        <end position="1343"/>
    </location>
</feature>
<dbReference type="GO" id="GO:0042795">
    <property type="term" value="P:snRNA transcription by RNA polymerase II"/>
    <property type="evidence" value="ECO:0007669"/>
    <property type="project" value="Ensembl"/>
</dbReference>
<dbReference type="PROSITE" id="PS50090">
    <property type="entry name" value="MYB_LIKE"/>
    <property type="match status" value="4"/>
</dbReference>
<feature type="compositionally biased region" description="Polar residues" evidence="10">
    <location>
        <begin position="812"/>
        <end position="826"/>
    </location>
</feature>
<feature type="region of interest" description="Disordered" evidence="10">
    <location>
        <begin position="606"/>
        <end position="633"/>
    </location>
</feature>
<proteinExistence type="predicted"/>
<dbReference type="PROSITE" id="PS51294">
    <property type="entry name" value="HTH_MYB"/>
    <property type="match status" value="3"/>
</dbReference>
<keyword evidence="6" id="KW-0539">Nucleus</keyword>
<feature type="region of interest" description="Disordered" evidence="10">
    <location>
        <begin position="804"/>
        <end position="826"/>
    </location>
</feature>
<reference evidence="14" key="2">
    <citation type="submission" date="2025-09" db="UniProtKB">
        <authorList>
            <consortium name="Ensembl"/>
        </authorList>
    </citation>
    <scope>IDENTIFICATION</scope>
</reference>
<feature type="domain" description="SANT" evidence="12">
    <location>
        <begin position="450"/>
        <end position="493"/>
    </location>
</feature>
<keyword evidence="5" id="KW-0804">Transcription</keyword>
<dbReference type="Proteomes" id="UP000472272">
    <property type="component" value="Unplaced"/>
</dbReference>
<evidence type="ECO:0000259" key="12">
    <source>
        <dbReference type="PROSITE" id="PS51293"/>
    </source>
</evidence>
<dbReference type="GO" id="GO:0000978">
    <property type="term" value="F:RNA polymerase II cis-regulatory region sequence-specific DNA binding"/>
    <property type="evidence" value="ECO:0007669"/>
    <property type="project" value="TreeGrafter"/>
</dbReference>
<dbReference type="InterPro" id="IPR017884">
    <property type="entry name" value="SANT_dom"/>
</dbReference>
<dbReference type="InterPro" id="IPR009057">
    <property type="entry name" value="Homeodomain-like_sf"/>
</dbReference>
<name>A0A670KKU3_PODMU</name>
<evidence type="ECO:0000256" key="5">
    <source>
        <dbReference type="ARBA" id="ARBA00023163"/>
    </source>
</evidence>
<dbReference type="PROSITE" id="PS51293">
    <property type="entry name" value="SANT"/>
    <property type="match status" value="1"/>
</dbReference>
<evidence type="ECO:0000256" key="4">
    <source>
        <dbReference type="ARBA" id="ARBA00023125"/>
    </source>
</evidence>
<sequence length="1410" mass="156436">MDIDAEREKIRWEIEELERSLGPNVASIESQVSSSSPELVSDIEDDLDDDDSDTHDNMEVDLDGEKDAGVGSEVDIHLPQSLETCLHMNMVYQEVIQEKIEEITLWLAQNREQQEKLTWELAGTRGAKSSDSKTLPANLFLGHFMKPYFKDMTSGFGPPANSDAREKAKQGIKSFAELLTIKWKSQEKLLLRQSVMSDHLQHLLQPKLLKLDYLNEKRDKLEDEMGRQILWKQIQETTQEIEDINQLPEESLLGNRLDEHDWEKIANINFEGTRNAKELRKYWQNFEHPSISKREWNEEEVEKMKEIATRHNCQDWEAIALELGTQRTAFQCLQKFQASNKEFKKSEWSPEEDQILLQLVQEMRVGKHIPYRKIAYYMEGRDSAQLIYRWTKRVDPNLKRGAWTPEEDAVLLKAVAKYGAQDWYKIRMEVPGRNDIQCRDRYLHALHCDIKKGKWSEEEEMKLIELTEKYGVGRWAKIASELPHRSGTQCLSKWKVLLGYRKKRRKPKQEGCTHRKPQQPSLCLSSSEDSDLELSLEEEEEESVEEEAARTHKAMAGGHWEVPSIDLWVPTRKGISSENLASVTLLSKGFNVDQKHGMFPRVLKAGEEEEQPQKAEASPPATAPPSDFPPALTGAKESLVAEGSKNPRRMKDSWRVSLAYVKCVLRRNSYELQRRNQEINRKKRFAFTSQTCIAKSLAPASREGGQPQKGQKDGMLKTTLFRRLMVAVIPWAGSLVQDWAQRLKTEAAHRSKVELISKQLQAACLTSTPLFTLFIQLLQIDIHGCMKVIHRRKTRQRELLKSAIGEAEKTEQAPSAQDPKAQSRNVQVAIQNPSKKLIPLKAKEGLVPASSKRALSPRCPMSKPKTVSELLREKRQRKVPQLLLHPSVIIQQPMVPAGAQVASQLPYTRGSPLPALPPVHSVPSLGSQVKSLKTGRGEDPPGNGNQDSREAATGTSTATPLAHPVPAGQATHLPTSLNPASIQGALCLPHVVSQQSPANTVPIALASPGVVSQPGASAVPGQQVLPITWVLTTQGLVPMTIVSIPNQGNQPPPTKEPPKNLGQVAKASSALMVPNAAGMAPVAFVPQKPHPVATCDSPQNHRSFQQSGLSPPLLPATSCSTAPPLPDISLGNAQPCPVHVKPAPLQNQASRDISHPATLGIAQDPVVQPHPAPLQQDKITPDYSFISLKEAAVTKEWAKGGPAMLQPSLPYMPAFLCSLKALSMLLLNKGALEHSVVSLVASGEEVEGPGQPDRNTQLRAMVQQNLQDNPAYQLLRSRFLATFTFPAALAALAPSRVTTTLSGNEWGKSSQEEDSCASLSLSEEEEEEGGETGAGSCGAAAGEPWEAAEEQEVSLLILNNLSLRRGVGLDDPWGPFQPYSFRILGFISVVSKVSSTISWELVRLLWGGRC</sequence>
<organism evidence="14 15">
    <name type="scientific">Podarcis muralis</name>
    <name type="common">Wall lizard</name>
    <name type="synonym">Lacerta muralis</name>
    <dbReference type="NCBI Taxonomy" id="64176"/>
    <lineage>
        <taxon>Eukaryota</taxon>
        <taxon>Metazoa</taxon>
        <taxon>Chordata</taxon>
        <taxon>Craniata</taxon>
        <taxon>Vertebrata</taxon>
        <taxon>Euteleostomi</taxon>
        <taxon>Lepidosauria</taxon>
        <taxon>Squamata</taxon>
        <taxon>Bifurcata</taxon>
        <taxon>Unidentata</taxon>
        <taxon>Episquamata</taxon>
        <taxon>Laterata</taxon>
        <taxon>Lacertibaenia</taxon>
        <taxon>Lacertidae</taxon>
        <taxon>Podarcis</taxon>
    </lineage>
</organism>
<keyword evidence="4" id="KW-0238">DNA-binding</keyword>
<dbReference type="SUPFAM" id="SSF46689">
    <property type="entry name" value="Homeodomain-like"/>
    <property type="match status" value="3"/>
</dbReference>
<dbReference type="InterPro" id="IPR001005">
    <property type="entry name" value="SANT/Myb"/>
</dbReference>
<dbReference type="GO" id="GO:0016251">
    <property type="term" value="F:RNA polymerase II general transcription initiation factor activity"/>
    <property type="evidence" value="ECO:0007669"/>
    <property type="project" value="Ensembl"/>
</dbReference>
<dbReference type="SMART" id="SM00717">
    <property type="entry name" value="SANT"/>
    <property type="match status" value="5"/>
</dbReference>
<feature type="domain" description="HTH myb-type" evidence="13">
    <location>
        <begin position="395"/>
        <end position="450"/>
    </location>
</feature>
<feature type="domain" description="Myb-like" evidence="11">
    <location>
        <begin position="340"/>
        <end position="394"/>
    </location>
</feature>
<evidence type="ECO:0000313" key="15">
    <source>
        <dbReference type="Proteomes" id="UP000472272"/>
    </source>
</evidence>
<evidence type="ECO:0000256" key="1">
    <source>
        <dbReference type="ARBA" id="ARBA00022553"/>
    </source>
</evidence>
<dbReference type="GO" id="GO:0042796">
    <property type="term" value="P:snRNA transcription by RNA polymerase III"/>
    <property type="evidence" value="ECO:0007669"/>
    <property type="project" value="Ensembl"/>
</dbReference>
<evidence type="ECO:0000256" key="9">
    <source>
        <dbReference type="ARBA" id="ARBA00079701"/>
    </source>
</evidence>
<keyword evidence="2" id="KW-0677">Repeat</keyword>
<comment type="function">
    <text evidence="7">Part of the SNAPc complex required for the transcription of both RNA polymerase II and III small-nuclear RNA genes. Binds to the proximal sequence element (PSE), a non-TATA-box basal promoter element common to these 2 types of genes. Recruits TBP and BRF2 to the U6 snRNA TATA box.</text>
</comment>
<evidence type="ECO:0000313" key="14">
    <source>
        <dbReference type="Ensembl" id="ENSPMRP00000035332.1"/>
    </source>
</evidence>
<dbReference type="PANTHER" id="PTHR46621:SF1">
    <property type="entry name" value="SNRNA-ACTIVATING PROTEIN COMPLEX SUBUNIT 4"/>
    <property type="match status" value="1"/>
</dbReference>
<dbReference type="GO" id="GO:0000995">
    <property type="term" value="F:RNA polymerase III general transcription initiation factor activity"/>
    <property type="evidence" value="ECO:0007669"/>
    <property type="project" value="Ensembl"/>
</dbReference>
<evidence type="ECO:0000256" key="7">
    <source>
        <dbReference type="ARBA" id="ARBA00025193"/>
    </source>
</evidence>
<accession>A0A670KKU3</accession>
<keyword evidence="15" id="KW-1185">Reference proteome</keyword>
<feature type="domain" description="Myb-like" evidence="11">
    <location>
        <begin position="288"/>
        <end position="337"/>
    </location>
</feature>
<gene>
    <name evidence="14" type="primary">SNAPC4</name>
</gene>
<dbReference type="Ensembl" id="ENSPMRT00000037459.1">
    <property type="protein sequence ID" value="ENSPMRP00000035332.1"/>
    <property type="gene ID" value="ENSPMRG00000022859.1"/>
</dbReference>
<dbReference type="PANTHER" id="PTHR46621">
    <property type="entry name" value="SNRNA-ACTIVATING PROTEIN COMPLEX SUBUNIT 4"/>
    <property type="match status" value="1"/>
</dbReference>
<dbReference type="FunFam" id="1.10.10.60:FF:000321">
    <property type="entry name" value="Small nuclear RNA-activating complex, polypeptide 4"/>
    <property type="match status" value="1"/>
</dbReference>
<dbReference type="InterPro" id="IPR051575">
    <property type="entry name" value="Myb-like_DNA-bd"/>
</dbReference>
<dbReference type="GO" id="GO:0001006">
    <property type="term" value="F:RNA polymerase III type 3 promoter sequence-specific DNA binding"/>
    <property type="evidence" value="ECO:0007669"/>
    <property type="project" value="TreeGrafter"/>
</dbReference>
<dbReference type="Pfam" id="PF00249">
    <property type="entry name" value="Myb_DNA-binding"/>
    <property type="match status" value="2"/>
</dbReference>